<reference evidence="2" key="1">
    <citation type="submission" date="2022-06" db="EMBL/GenBank/DDBJ databases">
        <authorList>
            <consortium name="SYNGENTA / RWTH Aachen University"/>
        </authorList>
    </citation>
    <scope>NUCLEOTIDE SEQUENCE</scope>
</reference>
<keyword evidence="3" id="KW-1185">Reference proteome</keyword>
<organism evidence="2 3">
    <name type="scientific">Phakopsora pachyrhizi</name>
    <name type="common">Asian soybean rust disease fungus</name>
    <dbReference type="NCBI Taxonomy" id="170000"/>
    <lineage>
        <taxon>Eukaryota</taxon>
        <taxon>Fungi</taxon>
        <taxon>Dikarya</taxon>
        <taxon>Basidiomycota</taxon>
        <taxon>Pucciniomycotina</taxon>
        <taxon>Pucciniomycetes</taxon>
        <taxon>Pucciniales</taxon>
        <taxon>Phakopsoraceae</taxon>
        <taxon>Phakopsora</taxon>
    </lineage>
</organism>
<evidence type="ECO:0000313" key="2">
    <source>
        <dbReference type="EMBL" id="CAH7668849.1"/>
    </source>
</evidence>
<sequence length="394" mass="45658">MVTHHSDSTTDGAVIALCPTFEEELFLDRDSYFIDLENEAFINSESSTLKVRRHNSSSIEKTALDQKISELIIQESKKKKELWESIGISAYLDSNRPGPTAKTNKRFLKSIIRDVNDHNKAIIASSTSKLLNSNRDRDEDRNRSKTDDRHRSDIRDLSRIESHDNHRHHGSIDYEKGLLHSEIDKQEKSYKDQESGTSKLMDKYFSSDYDPRLDVSLDDITDPSTQLINSENNLDDWNILLDHLRQKNEERKREKEAKKIMNKDRRERGRKAGDLMDMILFAPKVGRDKHLRGTIPDDSDSSQFQKRKGKRKERRKEMKDEDLSVTQKKEEQEEEAVTNIPGRKDVEALSVDYDLNKSTHAQRSGRKQLGLMDIEGYAKSGQIREWDLGKQNPT</sequence>
<dbReference type="EMBL" id="CALTRL010000612">
    <property type="protein sequence ID" value="CAH7668849.1"/>
    <property type="molecule type" value="Genomic_DNA"/>
</dbReference>
<gene>
    <name evidence="2" type="ORF">PPACK8108_LOCUS3411</name>
</gene>
<feature type="region of interest" description="Disordered" evidence="1">
    <location>
        <begin position="131"/>
        <end position="179"/>
    </location>
</feature>
<protein>
    <submittedName>
        <fullName evidence="2">Uncharacterized protein</fullName>
    </submittedName>
</protein>
<evidence type="ECO:0000256" key="1">
    <source>
        <dbReference type="SAM" id="MobiDB-lite"/>
    </source>
</evidence>
<accession>A0AAV0AK28</accession>
<feature type="compositionally biased region" description="Basic residues" evidence="1">
    <location>
        <begin position="305"/>
        <end position="314"/>
    </location>
</feature>
<feature type="compositionally biased region" description="Basic and acidic residues" evidence="1">
    <location>
        <begin position="315"/>
        <end position="331"/>
    </location>
</feature>
<dbReference type="PANTHER" id="PTHR40132:SF1">
    <property type="entry name" value="PRE-MRNA-SPLICING FACTOR 38B"/>
    <property type="match status" value="1"/>
</dbReference>
<feature type="region of interest" description="Disordered" evidence="1">
    <location>
        <begin position="287"/>
        <end position="347"/>
    </location>
</feature>
<evidence type="ECO:0000313" key="3">
    <source>
        <dbReference type="Proteomes" id="UP001153365"/>
    </source>
</evidence>
<dbReference type="AlphaFoldDB" id="A0AAV0AK28"/>
<name>A0AAV0AK28_PHAPC</name>
<comment type="caution">
    <text evidence="2">The sequence shown here is derived from an EMBL/GenBank/DDBJ whole genome shotgun (WGS) entry which is preliminary data.</text>
</comment>
<dbReference type="PANTHER" id="PTHR40132">
    <property type="entry name" value="PRE-MRNA-SPLICING FACTOR 38B"/>
    <property type="match status" value="1"/>
</dbReference>
<dbReference type="Proteomes" id="UP001153365">
    <property type="component" value="Unassembled WGS sequence"/>
</dbReference>
<proteinExistence type="predicted"/>
<feature type="compositionally biased region" description="Basic and acidic residues" evidence="1">
    <location>
        <begin position="134"/>
        <end position="179"/>
    </location>
</feature>
<feature type="region of interest" description="Disordered" evidence="1">
    <location>
        <begin position="248"/>
        <end position="271"/>
    </location>
</feature>